<reference evidence="1" key="1">
    <citation type="submission" date="2021-06" db="EMBL/GenBank/DDBJ databases">
        <title>Parelaphostrongylus tenuis whole genome reference sequence.</title>
        <authorList>
            <person name="Garwood T.J."/>
            <person name="Larsen P.A."/>
            <person name="Fountain-Jones N.M."/>
            <person name="Garbe J.R."/>
            <person name="Macchietto M.G."/>
            <person name="Kania S.A."/>
            <person name="Gerhold R.W."/>
            <person name="Richards J.E."/>
            <person name="Wolf T.M."/>
        </authorList>
    </citation>
    <scope>NUCLEOTIDE SEQUENCE</scope>
    <source>
        <strain evidence="1">MNPRO001-30</strain>
        <tissue evidence="1">Meninges</tissue>
    </source>
</reference>
<name>A0AAD5R1G5_PARTN</name>
<accession>A0AAD5R1G5</accession>
<dbReference type="Proteomes" id="UP001196413">
    <property type="component" value="Unassembled WGS sequence"/>
</dbReference>
<gene>
    <name evidence="1" type="ORF">KIN20_028692</name>
</gene>
<keyword evidence="2" id="KW-1185">Reference proteome</keyword>
<evidence type="ECO:0000313" key="2">
    <source>
        <dbReference type="Proteomes" id="UP001196413"/>
    </source>
</evidence>
<comment type="caution">
    <text evidence="1">The sequence shown here is derived from an EMBL/GenBank/DDBJ whole genome shotgun (WGS) entry which is preliminary data.</text>
</comment>
<evidence type="ECO:0000313" key="1">
    <source>
        <dbReference type="EMBL" id="KAJ1367719.1"/>
    </source>
</evidence>
<dbReference type="AlphaFoldDB" id="A0AAD5R1G5"/>
<dbReference type="EMBL" id="JAHQIW010005990">
    <property type="protein sequence ID" value="KAJ1367719.1"/>
    <property type="molecule type" value="Genomic_DNA"/>
</dbReference>
<organism evidence="1 2">
    <name type="scientific">Parelaphostrongylus tenuis</name>
    <name type="common">Meningeal worm</name>
    <dbReference type="NCBI Taxonomy" id="148309"/>
    <lineage>
        <taxon>Eukaryota</taxon>
        <taxon>Metazoa</taxon>
        <taxon>Ecdysozoa</taxon>
        <taxon>Nematoda</taxon>
        <taxon>Chromadorea</taxon>
        <taxon>Rhabditida</taxon>
        <taxon>Rhabditina</taxon>
        <taxon>Rhabditomorpha</taxon>
        <taxon>Strongyloidea</taxon>
        <taxon>Metastrongylidae</taxon>
        <taxon>Parelaphostrongylus</taxon>
    </lineage>
</organism>
<sequence>MKELRTVDPDQSGFEEDKAVLENLSIFRQQQQKMCGNNEMKRKKGALRSILQNFPVEGFQ</sequence>
<proteinExistence type="predicted"/>
<protein>
    <submittedName>
        <fullName evidence="1">Uncharacterized protein</fullName>
    </submittedName>
</protein>